<protein>
    <submittedName>
        <fullName evidence="1">Uncharacterized protein</fullName>
    </submittedName>
</protein>
<organism evidence="1 2">
    <name type="scientific">Rubripirellula obstinata</name>
    <dbReference type="NCBI Taxonomy" id="406547"/>
    <lineage>
        <taxon>Bacteria</taxon>
        <taxon>Pseudomonadati</taxon>
        <taxon>Planctomycetota</taxon>
        <taxon>Planctomycetia</taxon>
        <taxon>Pirellulales</taxon>
        <taxon>Pirellulaceae</taxon>
        <taxon>Rubripirellula</taxon>
    </lineage>
</organism>
<evidence type="ECO:0000313" key="1">
    <source>
        <dbReference type="EMBL" id="KAA1257079.1"/>
    </source>
</evidence>
<name>A0A5B1CBQ4_9BACT</name>
<accession>A0A5B1CBQ4</accession>
<dbReference type="EMBL" id="VRLW01000005">
    <property type="protein sequence ID" value="KAA1257079.1"/>
    <property type="molecule type" value="Genomic_DNA"/>
</dbReference>
<keyword evidence="2" id="KW-1185">Reference proteome</keyword>
<dbReference type="Proteomes" id="UP000322699">
    <property type="component" value="Unassembled WGS sequence"/>
</dbReference>
<reference evidence="1 2" key="1">
    <citation type="submission" date="2019-08" db="EMBL/GenBank/DDBJ databases">
        <title>Deep-cultivation of Planctomycetes and their phenomic and genomic characterization uncovers novel biology.</title>
        <authorList>
            <person name="Wiegand S."/>
            <person name="Jogler M."/>
            <person name="Boedeker C."/>
            <person name="Pinto D."/>
            <person name="Vollmers J."/>
            <person name="Rivas-Marin E."/>
            <person name="Kohn T."/>
            <person name="Peeters S.H."/>
            <person name="Heuer A."/>
            <person name="Rast P."/>
            <person name="Oberbeckmann S."/>
            <person name="Bunk B."/>
            <person name="Jeske O."/>
            <person name="Meyerdierks A."/>
            <person name="Storesund J.E."/>
            <person name="Kallscheuer N."/>
            <person name="Luecker S."/>
            <person name="Lage O.M."/>
            <person name="Pohl T."/>
            <person name="Merkel B.J."/>
            <person name="Hornburger P."/>
            <person name="Mueller R.-W."/>
            <person name="Bruemmer F."/>
            <person name="Labrenz M."/>
            <person name="Spormann A.M."/>
            <person name="Op Den Camp H."/>
            <person name="Overmann J."/>
            <person name="Amann R."/>
            <person name="Jetten M.S.M."/>
            <person name="Mascher T."/>
            <person name="Medema M.H."/>
            <person name="Devos D.P."/>
            <person name="Kaster A.-K."/>
            <person name="Ovreas L."/>
            <person name="Rohde M."/>
            <person name="Galperin M.Y."/>
            <person name="Jogler C."/>
        </authorList>
    </citation>
    <scope>NUCLEOTIDE SEQUENCE [LARGE SCALE GENOMIC DNA]</scope>
    <source>
        <strain evidence="1 2">LF1</strain>
    </source>
</reference>
<sequence>MTCTGVSVVRFSVCLHVNRRHPVMSTVIQLSRGHLLPASRPAGHNQRTINTALPPTLDETEAPTALRVINRRPNPNTQSMLTCRMHCVASTNACLRLLDLPLLAETCLTNETLLRFDNGDCHPRGRSPR</sequence>
<gene>
    <name evidence="1" type="ORF">LF1_56410</name>
</gene>
<proteinExistence type="predicted"/>
<dbReference type="AlphaFoldDB" id="A0A5B1CBQ4"/>
<comment type="caution">
    <text evidence="1">The sequence shown here is derived from an EMBL/GenBank/DDBJ whole genome shotgun (WGS) entry which is preliminary data.</text>
</comment>
<evidence type="ECO:0000313" key="2">
    <source>
        <dbReference type="Proteomes" id="UP000322699"/>
    </source>
</evidence>